<organism evidence="1 2">
    <name type="scientific">Nitrosomonas ureae</name>
    <dbReference type="NCBI Taxonomy" id="44577"/>
    <lineage>
        <taxon>Bacteria</taxon>
        <taxon>Pseudomonadati</taxon>
        <taxon>Pseudomonadota</taxon>
        <taxon>Betaproteobacteria</taxon>
        <taxon>Nitrosomonadales</taxon>
        <taxon>Nitrosomonadaceae</taxon>
        <taxon>Nitrosomonas</taxon>
    </lineage>
</organism>
<name>A0A1H5XIR9_9PROT</name>
<evidence type="ECO:0000313" key="2">
    <source>
        <dbReference type="Proteomes" id="UP000236753"/>
    </source>
</evidence>
<accession>A0A1H5XIR9</accession>
<protein>
    <submittedName>
        <fullName evidence="1">Uncharacterized protein</fullName>
    </submittedName>
</protein>
<evidence type="ECO:0000313" key="1">
    <source>
        <dbReference type="EMBL" id="SEG11629.1"/>
    </source>
</evidence>
<gene>
    <name evidence="1" type="ORF">SAMN05216334_12818</name>
</gene>
<dbReference type="RefSeq" id="WP_103967357.1">
    <property type="nucleotide sequence ID" value="NZ_FNUX01000028.1"/>
</dbReference>
<dbReference type="AlphaFoldDB" id="A0A1H5XIR9"/>
<dbReference type="Proteomes" id="UP000236753">
    <property type="component" value="Unassembled WGS sequence"/>
</dbReference>
<proteinExistence type="predicted"/>
<dbReference type="EMBL" id="FNUX01000028">
    <property type="protein sequence ID" value="SEG11629.1"/>
    <property type="molecule type" value="Genomic_DNA"/>
</dbReference>
<dbReference type="OrthoDB" id="9181960at2"/>
<reference evidence="1 2" key="1">
    <citation type="submission" date="2016-10" db="EMBL/GenBank/DDBJ databases">
        <authorList>
            <person name="de Groot N.N."/>
        </authorList>
    </citation>
    <scope>NUCLEOTIDE SEQUENCE [LARGE SCALE GENOMIC DNA]</scope>
    <source>
        <strain evidence="1 2">Nm13</strain>
    </source>
</reference>
<sequence length="190" mass="22153">MIFFTYQIQQGTPTQFVDHWSLQYDHSEDALYEQNIGKPLSAEKVNSLFVWKNGSKLSRLKGESINNNFINKLAALSKLPLDTSAQDFLTIFPSGGAIWRVFWLHCWQPDRFPIYDMHVHRAMEFIENQDLLEIPANDNAKIDCYLQRYLPFHAKFSGDQRAIDRALWAYGKFLKGYRFPYPSHVRANSG</sequence>